<dbReference type="Gene3D" id="2.40.420.20">
    <property type="match status" value="1"/>
</dbReference>
<organism evidence="10 11">
    <name type="scientific">Desulfoferula mesophila</name>
    <dbReference type="NCBI Taxonomy" id="3058419"/>
    <lineage>
        <taxon>Bacteria</taxon>
        <taxon>Pseudomonadati</taxon>
        <taxon>Thermodesulfobacteriota</taxon>
        <taxon>Desulfarculia</taxon>
        <taxon>Desulfarculales</taxon>
        <taxon>Desulfarculaceae</taxon>
        <taxon>Desulfoferula</taxon>
    </lineage>
</organism>
<evidence type="ECO:0000313" key="10">
    <source>
        <dbReference type="EMBL" id="BEQ14845.1"/>
    </source>
</evidence>
<feature type="signal peptide" evidence="5">
    <location>
        <begin position="1"/>
        <end position="24"/>
    </location>
</feature>
<dbReference type="Pfam" id="PF25876">
    <property type="entry name" value="HH_MFP_RND"/>
    <property type="match status" value="1"/>
</dbReference>
<proteinExistence type="inferred from homology"/>
<feature type="domain" description="Multidrug resistance protein MdtA-like beta-barrel" evidence="8">
    <location>
        <begin position="212"/>
        <end position="302"/>
    </location>
</feature>
<dbReference type="KEGG" id="dmp:FAK_19110"/>
<dbReference type="InterPro" id="IPR058625">
    <property type="entry name" value="MdtA-like_BSH"/>
</dbReference>
<dbReference type="SUPFAM" id="SSF111369">
    <property type="entry name" value="HlyD-like secretion proteins"/>
    <property type="match status" value="1"/>
</dbReference>
<evidence type="ECO:0000256" key="5">
    <source>
        <dbReference type="SAM" id="SignalP"/>
    </source>
</evidence>
<dbReference type="InterPro" id="IPR058626">
    <property type="entry name" value="MdtA-like_b-barrel"/>
</dbReference>
<keyword evidence="11" id="KW-1185">Reference proteome</keyword>
<dbReference type="Gene3D" id="2.40.50.100">
    <property type="match status" value="1"/>
</dbReference>
<dbReference type="InterPro" id="IPR058627">
    <property type="entry name" value="MdtA-like_C"/>
</dbReference>
<feature type="compositionally biased region" description="Basic and acidic residues" evidence="4">
    <location>
        <begin position="407"/>
        <end position="417"/>
    </location>
</feature>
<name>A0AAU9ESX3_9BACT</name>
<dbReference type="Pfam" id="PF25944">
    <property type="entry name" value="Beta-barrel_RND"/>
    <property type="match status" value="1"/>
</dbReference>
<comment type="similarity">
    <text evidence="2">Belongs to the membrane fusion protein (MFP) (TC 8.A.1) family.</text>
</comment>
<dbReference type="Gene3D" id="1.10.287.470">
    <property type="entry name" value="Helix hairpin bin"/>
    <property type="match status" value="1"/>
</dbReference>
<dbReference type="AlphaFoldDB" id="A0AAU9ESX3"/>
<dbReference type="InterPro" id="IPR058624">
    <property type="entry name" value="MdtA-like_HH"/>
</dbReference>
<reference evidence="11" key="1">
    <citation type="journal article" date="2023" name="Arch. Microbiol.">
        <title>Desulfoferula mesophilus gen. nov. sp. nov., a mesophilic sulfate-reducing bacterium isolated from a brackish lake sediment.</title>
        <authorList>
            <person name="Watanabe T."/>
            <person name="Yabe T."/>
            <person name="Tsuji J.M."/>
            <person name="Fukui M."/>
        </authorList>
    </citation>
    <scope>NUCLEOTIDE SEQUENCE [LARGE SCALE GENOMIC DNA]</scope>
    <source>
        <strain evidence="11">12FAK</strain>
    </source>
</reference>
<dbReference type="PANTHER" id="PTHR30158">
    <property type="entry name" value="ACRA/E-RELATED COMPONENT OF DRUG EFFLUX TRANSPORTER"/>
    <property type="match status" value="1"/>
</dbReference>
<comment type="subcellular location">
    <subcellularLocation>
        <location evidence="1">Cell envelope</location>
    </subcellularLocation>
</comment>
<dbReference type="InterPro" id="IPR006143">
    <property type="entry name" value="RND_pump_MFP"/>
</dbReference>
<keyword evidence="3" id="KW-0175">Coiled coil</keyword>
<feature type="domain" description="Multidrug resistance protein MdtA-like barrel-sandwich hybrid" evidence="7">
    <location>
        <begin position="67"/>
        <end position="204"/>
    </location>
</feature>
<dbReference type="GO" id="GO:0022857">
    <property type="term" value="F:transmembrane transporter activity"/>
    <property type="evidence" value="ECO:0007669"/>
    <property type="project" value="InterPro"/>
</dbReference>
<feature type="chain" id="PRO_5043650423" evidence="5">
    <location>
        <begin position="25"/>
        <end position="417"/>
    </location>
</feature>
<dbReference type="EMBL" id="AP028679">
    <property type="protein sequence ID" value="BEQ14845.1"/>
    <property type="molecule type" value="Genomic_DNA"/>
</dbReference>
<dbReference type="PANTHER" id="PTHR30158:SF10">
    <property type="entry name" value="CATION EFFLUX PUMP"/>
    <property type="match status" value="1"/>
</dbReference>
<sequence>MKMGKSRQALIALALAAGLTLAVAGCDRGKEKMAAPPAPVVTVATPVTRTVTDYAVYTGNTQAQFSVDIMARVEGQLRSVNFDVGSHVKKGQLLFVIEPEPYMAKVDIAKANQAVAQAQLQLAQATLVRKENAFKDRAVSEVDVIQAKAQEAEAQAQVQAAKAQLERTRIDYGYTHIHAPISGRVSRNLVDVGNLVGAGQTTKLTSIVMDDPIYAYFTVAESDVMKYRANQRDREVPLNAQGYPLASLGAAIDQDYPHKGYLDWIDNKVDPGTGTIQMRGVFPNSDGVLVPGLFVRVQVPVGVIKDAILTEDRALGRDQRGTYLLVVDQDNVVQYRPVETGPVQTDGKIVILKGLQLKDRVIINGLQRVRPGAKCTPMTPEQVKQAQAAAREKAMAQQKGKAPEAAATKEKPAQGAK</sequence>
<feature type="coiled-coil region" evidence="3">
    <location>
        <begin position="108"/>
        <end position="171"/>
    </location>
</feature>
<dbReference type="FunFam" id="2.40.420.20:FF:000001">
    <property type="entry name" value="Efflux RND transporter periplasmic adaptor subunit"/>
    <property type="match status" value="1"/>
</dbReference>
<evidence type="ECO:0000256" key="1">
    <source>
        <dbReference type="ARBA" id="ARBA00004196"/>
    </source>
</evidence>
<keyword evidence="5" id="KW-0732">Signal</keyword>
<evidence type="ECO:0000259" key="6">
    <source>
        <dbReference type="Pfam" id="PF25876"/>
    </source>
</evidence>
<dbReference type="Pfam" id="PF25917">
    <property type="entry name" value="BSH_RND"/>
    <property type="match status" value="1"/>
</dbReference>
<dbReference type="Pfam" id="PF25967">
    <property type="entry name" value="RND-MFP_C"/>
    <property type="match status" value="1"/>
</dbReference>
<evidence type="ECO:0000259" key="7">
    <source>
        <dbReference type="Pfam" id="PF25917"/>
    </source>
</evidence>
<dbReference type="Proteomes" id="UP001366166">
    <property type="component" value="Chromosome"/>
</dbReference>
<evidence type="ECO:0000313" key="11">
    <source>
        <dbReference type="Proteomes" id="UP001366166"/>
    </source>
</evidence>
<feature type="domain" description="Multidrug resistance protein MdtA-like alpha-helical hairpin" evidence="6">
    <location>
        <begin position="108"/>
        <end position="175"/>
    </location>
</feature>
<dbReference type="GO" id="GO:0030313">
    <property type="term" value="C:cell envelope"/>
    <property type="evidence" value="ECO:0007669"/>
    <property type="project" value="UniProtKB-SubCell"/>
</dbReference>
<evidence type="ECO:0000259" key="9">
    <source>
        <dbReference type="Pfam" id="PF25967"/>
    </source>
</evidence>
<evidence type="ECO:0000256" key="2">
    <source>
        <dbReference type="ARBA" id="ARBA00009477"/>
    </source>
</evidence>
<feature type="domain" description="Multidrug resistance protein MdtA-like C-terminal permuted SH3" evidence="9">
    <location>
        <begin position="307"/>
        <end position="368"/>
    </location>
</feature>
<dbReference type="NCBIfam" id="TIGR01730">
    <property type="entry name" value="RND_mfp"/>
    <property type="match status" value="1"/>
</dbReference>
<feature type="compositionally biased region" description="Low complexity" evidence="4">
    <location>
        <begin position="386"/>
        <end position="406"/>
    </location>
</feature>
<protein>
    <submittedName>
        <fullName evidence="10">MexE family multidrug efflux RND transporter periplasmic adaptor subunit</fullName>
    </submittedName>
</protein>
<dbReference type="GO" id="GO:0046677">
    <property type="term" value="P:response to antibiotic"/>
    <property type="evidence" value="ECO:0007669"/>
    <property type="project" value="TreeGrafter"/>
</dbReference>
<evidence type="ECO:0000259" key="8">
    <source>
        <dbReference type="Pfam" id="PF25944"/>
    </source>
</evidence>
<dbReference type="PROSITE" id="PS51257">
    <property type="entry name" value="PROKAR_LIPOPROTEIN"/>
    <property type="match status" value="1"/>
</dbReference>
<dbReference type="RefSeq" id="WP_338606517.1">
    <property type="nucleotide sequence ID" value="NZ_AP028679.1"/>
</dbReference>
<evidence type="ECO:0000256" key="4">
    <source>
        <dbReference type="SAM" id="MobiDB-lite"/>
    </source>
</evidence>
<accession>A0AAU9ESX3</accession>
<evidence type="ECO:0000256" key="3">
    <source>
        <dbReference type="SAM" id="Coils"/>
    </source>
</evidence>
<dbReference type="GO" id="GO:0005886">
    <property type="term" value="C:plasma membrane"/>
    <property type="evidence" value="ECO:0007669"/>
    <property type="project" value="TreeGrafter"/>
</dbReference>
<dbReference type="Gene3D" id="2.40.30.170">
    <property type="match status" value="1"/>
</dbReference>
<gene>
    <name evidence="10" type="ORF">FAK_19110</name>
</gene>
<feature type="region of interest" description="Disordered" evidence="4">
    <location>
        <begin position="386"/>
        <end position="417"/>
    </location>
</feature>